<accession>A0ABY2QDI4</accession>
<sequence>MDQFKSLDGLREFDDDILKEVVREGELMMAAQLSVATASDQRALTWAGFVLTIAIASIGGSASLAIDGKQLPLAAISGAGAILMAISGYYAVRAVRPRKYSMPGNLPQNWLPEHWESGRTRDFRQARIEQARTINGQIVKNAALAERNATDLNHSIHTAGCAVLLAGVYVIAYLTYTILR</sequence>
<evidence type="ECO:0000256" key="3">
    <source>
        <dbReference type="ARBA" id="ARBA00022692"/>
    </source>
</evidence>
<feature type="transmembrane region" description="Helical" evidence="8">
    <location>
        <begin position="156"/>
        <end position="179"/>
    </location>
</feature>
<keyword evidence="5 8" id="KW-1133">Transmembrane helix</keyword>
<organism evidence="10 11">
    <name type="scientific">Sphingomonas olei</name>
    <dbReference type="NCBI Taxonomy" id="1886787"/>
    <lineage>
        <taxon>Bacteria</taxon>
        <taxon>Pseudomonadati</taxon>
        <taxon>Pseudomonadota</taxon>
        <taxon>Alphaproteobacteria</taxon>
        <taxon>Sphingomonadales</taxon>
        <taxon>Sphingomonadaceae</taxon>
        <taxon>Sphingomonas</taxon>
    </lineage>
</organism>
<keyword evidence="3 8" id="KW-0812">Transmembrane</keyword>
<evidence type="ECO:0000259" key="9">
    <source>
        <dbReference type="Pfam" id="PF18967"/>
    </source>
</evidence>
<keyword evidence="2" id="KW-1003">Cell membrane</keyword>
<dbReference type="InterPro" id="IPR043760">
    <property type="entry name" value="PycTM_dom"/>
</dbReference>
<dbReference type="Pfam" id="PF18967">
    <property type="entry name" value="PycTM"/>
    <property type="match status" value="1"/>
</dbReference>
<evidence type="ECO:0000256" key="6">
    <source>
        <dbReference type="ARBA" id="ARBA00023118"/>
    </source>
</evidence>
<comment type="caution">
    <text evidence="10">The sequence shown here is derived from an EMBL/GenBank/DDBJ whole genome shotgun (WGS) entry which is preliminary data.</text>
</comment>
<dbReference type="EMBL" id="SSTI01000015">
    <property type="protein sequence ID" value="THG37779.1"/>
    <property type="molecule type" value="Genomic_DNA"/>
</dbReference>
<gene>
    <name evidence="10" type="ORF">E5988_15615</name>
</gene>
<keyword evidence="4" id="KW-0547">Nucleotide-binding</keyword>
<name>A0ABY2QDI4_9SPHN</name>
<dbReference type="Proteomes" id="UP000308038">
    <property type="component" value="Unassembled WGS sequence"/>
</dbReference>
<evidence type="ECO:0000256" key="4">
    <source>
        <dbReference type="ARBA" id="ARBA00022741"/>
    </source>
</evidence>
<dbReference type="RefSeq" id="WP_125944839.1">
    <property type="nucleotide sequence ID" value="NZ_SSTI01000015.1"/>
</dbReference>
<evidence type="ECO:0000256" key="1">
    <source>
        <dbReference type="ARBA" id="ARBA00004236"/>
    </source>
</evidence>
<protein>
    <recommendedName>
        <fullName evidence="9">Pycsar effector protein domain-containing protein</fullName>
    </recommendedName>
</protein>
<feature type="domain" description="Pycsar effector protein" evidence="9">
    <location>
        <begin position="47"/>
        <end position="171"/>
    </location>
</feature>
<evidence type="ECO:0000256" key="8">
    <source>
        <dbReference type="SAM" id="Phobius"/>
    </source>
</evidence>
<evidence type="ECO:0000313" key="11">
    <source>
        <dbReference type="Proteomes" id="UP000308038"/>
    </source>
</evidence>
<keyword evidence="7 8" id="KW-0472">Membrane</keyword>
<comment type="subcellular location">
    <subcellularLocation>
        <location evidence="1">Cell membrane</location>
    </subcellularLocation>
</comment>
<feature type="transmembrane region" description="Helical" evidence="8">
    <location>
        <begin position="73"/>
        <end position="92"/>
    </location>
</feature>
<feature type="transmembrane region" description="Helical" evidence="8">
    <location>
        <begin position="43"/>
        <end position="66"/>
    </location>
</feature>
<evidence type="ECO:0000313" key="10">
    <source>
        <dbReference type="EMBL" id="THG37779.1"/>
    </source>
</evidence>
<evidence type="ECO:0000256" key="5">
    <source>
        <dbReference type="ARBA" id="ARBA00022989"/>
    </source>
</evidence>
<evidence type="ECO:0000256" key="2">
    <source>
        <dbReference type="ARBA" id="ARBA00022475"/>
    </source>
</evidence>
<evidence type="ECO:0000256" key="7">
    <source>
        <dbReference type="ARBA" id="ARBA00023136"/>
    </source>
</evidence>
<keyword evidence="11" id="KW-1185">Reference proteome</keyword>
<keyword evidence="6" id="KW-0051">Antiviral defense</keyword>
<reference evidence="10 11" key="1">
    <citation type="submission" date="2019-04" db="EMBL/GenBank/DDBJ databases">
        <title>Microbes associate with the intestines of laboratory mice.</title>
        <authorList>
            <person name="Navarre W."/>
            <person name="Wong E."/>
            <person name="Huang K.C."/>
            <person name="Tropini C."/>
            <person name="Ng K."/>
            <person name="Yu B."/>
        </authorList>
    </citation>
    <scope>NUCLEOTIDE SEQUENCE [LARGE SCALE GENOMIC DNA]</scope>
    <source>
        <strain evidence="10 11">NM83_B4-11</strain>
    </source>
</reference>
<proteinExistence type="predicted"/>